<dbReference type="Pfam" id="PF13086">
    <property type="entry name" value="AAA_11"/>
    <property type="match status" value="1"/>
</dbReference>
<evidence type="ECO:0000256" key="2">
    <source>
        <dbReference type="ARBA" id="ARBA00022741"/>
    </source>
</evidence>
<evidence type="ECO:0000259" key="6">
    <source>
        <dbReference type="Pfam" id="PF13086"/>
    </source>
</evidence>
<evidence type="ECO:0000256" key="5">
    <source>
        <dbReference type="ARBA" id="ARBA00022840"/>
    </source>
</evidence>
<keyword evidence="9" id="KW-1185">Reference proteome</keyword>
<keyword evidence="5" id="KW-0067">ATP-binding</keyword>
<proteinExistence type="inferred from homology"/>
<dbReference type="PANTHER" id="PTHR43788:SF8">
    <property type="entry name" value="DNA-BINDING PROTEIN SMUBP-2"/>
    <property type="match status" value="1"/>
</dbReference>
<dbReference type="SUPFAM" id="SSF52540">
    <property type="entry name" value="P-loop containing nucleoside triphosphate hydrolases"/>
    <property type="match status" value="1"/>
</dbReference>
<dbReference type="Gene3D" id="3.40.50.300">
    <property type="entry name" value="P-loop containing nucleotide triphosphate hydrolases"/>
    <property type="match status" value="2"/>
</dbReference>
<keyword evidence="3" id="KW-0378">Hydrolase</keyword>
<sequence length="226" mass="24232">MSFNETPPAGAHKRPGAALNKENCPSLDPIVGKAFIVGATCFALYTQRLVGKRFDVVIADEASQLTQLQAAAGMLAGAKYVFIGDHQQMPPIIAAEHPDPTHSESIFEYLFAFAPGTRLNTTYRLNEGLANFFSQRFYDGDLISHKSAASRSLNLAVPPSTFADILDPLCPSVFADLAHLNTKTSEPSEAHYIAEMVAELLACGTLPIEIAIVPLFVLSVVKSGGP</sequence>
<evidence type="ECO:0000313" key="9">
    <source>
        <dbReference type="Proteomes" id="UP000664369"/>
    </source>
</evidence>
<organism evidence="8 9">
    <name type="scientific">Hymenobacter negativus</name>
    <dbReference type="NCBI Taxonomy" id="2795026"/>
    <lineage>
        <taxon>Bacteria</taxon>
        <taxon>Pseudomonadati</taxon>
        <taxon>Bacteroidota</taxon>
        <taxon>Cytophagia</taxon>
        <taxon>Cytophagales</taxon>
        <taxon>Hymenobacteraceae</taxon>
        <taxon>Hymenobacter</taxon>
    </lineage>
</organism>
<dbReference type="Pfam" id="PF13087">
    <property type="entry name" value="AAA_12"/>
    <property type="match status" value="1"/>
</dbReference>
<dbReference type="PANTHER" id="PTHR43788">
    <property type="entry name" value="DNA2/NAM7 HELICASE FAMILY MEMBER"/>
    <property type="match status" value="1"/>
</dbReference>
<evidence type="ECO:0000256" key="1">
    <source>
        <dbReference type="ARBA" id="ARBA00007913"/>
    </source>
</evidence>
<protein>
    <recommendedName>
        <fullName evidence="10">DNA2/NAM7 helicase helicase domain-containing protein</fullName>
    </recommendedName>
</protein>
<name>A0ABS3QMU1_9BACT</name>
<comment type="similarity">
    <text evidence="1">Belongs to the DNA2/NAM7 helicase family.</text>
</comment>
<reference evidence="8 9" key="1">
    <citation type="submission" date="2021-03" db="EMBL/GenBank/DDBJ databases">
        <authorList>
            <person name="Kim M.K."/>
        </authorList>
    </citation>
    <scope>NUCLEOTIDE SEQUENCE [LARGE SCALE GENOMIC DNA]</scope>
    <source>
        <strain evidence="8 9">BT442</strain>
    </source>
</reference>
<comment type="caution">
    <text evidence="8">The sequence shown here is derived from an EMBL/GenBank/DDBJ whole genome shotgun (WGS) entry which is preliminary data.</text>
</comment>
<feature type="domain" description="DNA2/NAM7 helicase-like C-terminal" evidence="7">
    <location>
        <begin position="103"/>
        <end position="214"/>
    </location>
</feature>
<dbReference type="InterPro" id="IPR041679">
    <property type="entry name" value="DNA2/NAM7-like_C"/>
</dbReference>
<dbReference type="InterPro" id="IPR027417">
    <property type="entry name" value="P-loop_NTPase"/>
</dbReference>
<evidence type="ECO:0000313" key="8">
    <source>
        <dbReference type="EMBL" id="MBO2012586.1"/>
    </source>
</evidence>
<evidence type="ECO:0000259" key="7">
    <source>
        <dbReference type="Pfam" id="PF13087"/>
    </source>
</evidence>
<gene>
    <name evidence="8" type="ORF">J4E00_26225</name>
</gene>
<accession>A0ABS3QMU1</accession>
<dbReference type="EMBL" id="JAGETZ010000018">
    <property type="protein sequence ID" value="MBO2012586.1"/>
    <property type="molecule type" value="Genomic_DNA"/>
</dbReference>
<dbReference type="Proteomes" id="UP000664369">
    <property type="component" value="Unassembled WGS sequence"/>
</dbReference>
<evidence type="ECO:0000256" key="4">
    <source>
        <dbReference type="ARBA" id="ARBA00022806"/>
    </source>
</evidence>
<dbReference type="InterPro" id="IPR050534">
    <property type="entry name" value="Coronavir_polyprotein_1ab"/>
</dbReference>
<keyword evidence="2" id="KW-0547">Nucleotide-binding</keyword>
<dbReference type="InterPro" id="IPR041677">
    <property type="entry name" value="DNA2/NAM7_AAA_11"/>
</dbReference>
<keyword evidence="4" id="KW-0347">Helicase</keyword>
<feature type="domain" description="DNA2/NAM7 helicase helicase" evidence="6">
    <location>
        <begin position="30"/>
        <end position="94"/>
    </location>
</feature>
<evidence type="ECO:0000256" key="3">
    <source>
        <dbReference type="ARBA" id="ARBA00022801"/>
    </source>
</evidence>
<evidence type="ECO:0008006" key="10">
    <source>
        <dbReference type="Google" id="ProtNLM"/>
    </source>
</evidence>
<dbReference type="CDD" id="cd17934">
    <property type="entry name" value="DEXXQc_Upf1-like"/>
    <property type="match status" value="1"/>
</dbReference>